<comment type="cofactor">
    <cofactor evidence="2">
        <name>heme b</name>
        <dbReference type="ChEBI" id="CHEBI:60344"/>
    </cofactor>
</comment>
<comment type="cofactor">
    <cofactor evidence="10">
        <name>Ca(2+)</name>
        <dbReference type="ChEBI" id="CHEBI:29108"/>
    </cofactor>
    <text evidence="10">Binds 2 calcium ions per subunit.</text>
</comment>
<gene>
    <name evidence="16" type="ORF">LIER_42786</name>
</gene>
<sequence length="164" mass="18244">MALIASLFIALFMFSTHQTNALSSNYYDKTCPSAEYAITKLVRDATKKDSTVPAALLRLHFHDCFIRGCDASVLLNSKKNTAEKDGLANHSLHAYFVIDAAKKIVEDLCPGIVSCADILAFAARDAVVVVRFQYQPIINSNADENKSELFFRLFLKDIIFSCIK</sequence>
<evidence type="ECO:0000256" key="6">
    <source>
        <dbReference type="ARBA" id="ARBA00022723"/>
    </source>
</evidence>
<feature type="binding site" evidence="10">
    <location>
        <position position="72"/>
    </location>
    <ligand>
        <name>Ca(2+)</name>
        <dbReference type="ChEBI" id="CHEBI:29108"/>
        <label>1</label>
    </ligand>
</feature>
<comment type="catalytic activity">
    <reaction evidence="1">
        <text>2 a phenolic donor + H2O2 = 2 a phenolic radical donor + 2 H2O</text>
        <dbReference type="Rhea" id="RHEA:56136"/>
        <dbReference type="ChEBI" id="CHEBI:15377"/>
        <dbReference type="ChEBI" id="CHEBI:16240"/>
        <dbReference type="ChEBI" id="CHEBI:139520"/>
        <dbReference type="ChEBI" id="CHEBI:139521"/>
        <dbReference type="EC" id="1.11.1.7"/>
    </reaction>
</comment>
<dbReference type="GO" id="GO:0140825">
    <property type="term" value="F:lactoperoxidase activity"/>
    <property type="evidence" value="ECO:0007669"/>
    <property type="project" value="UniProtKB-EC"/>
</dbReference>
<feature type="binding site" evidence="10">
    <location>
        <position position="68"/>
    </location>
    <ligand>
        <name>Ca(2+)</name>
        <dbReference type="ChEBI" id="CHEBI:29108"/>
        <label>1</label>
    </ligand>
</feature>
<keyword evidence="6 10" id="KW-0479">Metal-binding</keyword>
<feature type="disulfide bond" evidence="12">
    <location>
        <begin position="64"/>
        <end position="69"/>
    </location>
</feature>
<keyword evidence="14" id="KW-0732">Signal</keyword>
<dbReference type="Pfam" id="PF00141">
    <property type="entry name" value="peroxidase"/>
    <property type="match status" value="1"/>
</dbReference>
<evidence type="ECO:0000256" key="9">
    <source>
        <dbReference type="PIRSR" id="PIRSR600823-1"/>
    </source>
</evidence>
<keyword evidence="10" id="KW-0106">Calcium</keyword>
<feature type="site" description="Transition state stabilizer" evidence="11">
    <location>
        <position position="58"/>
    </location>
</feature>
<keyword evidence="8" id="KW-0408">Iron</keyword>
<accession>A0AAV3NXD3</accession>
<dbReference type="InterPro" id="IPR002016">
    <property type="entry name" value="Haem_peroxidase"/>
</dbReference>
<dbReference type="SUPFAM" id="SSF48113">
    <property type="entry name" value="Heme-dependent peroxidases"/>
    <property type="match status" value="1"/>
</dbReference>
<evidence type="ECO:0000256" key="5">
    <source>
        <dbReference type="ARBA" id="ARBA00022617"/>
    </source>
</evidence>
<dbReference type="GO" id="GO:0020037">
    <property type="term" value="F:heme binding"/>
    <property type="evidence" value="ECO:0007669"/>
    <property type="project" value="InterPro"/>
</dbReference>
<feature type="domain" description="Plant heme peroxidase family profile" evidence="15">
    <location>
        <begin position="21"/>
        <end position="136"/>
    </location>
</feature>
<evidence type="ECO:0000256" key="2">
    <source>
        <dbReference type="ARBA" id="ARBA00001970"/>
    </source>
</evidence>
<dbReference type="GO" id="GO:0006979">
    <property type="term" value="P:response to oxidative stress"/>
    <property type="evidence" value="ECO:0007669"/>
    <property type="project" value="InterPro"/>
</dbReference>
<dbReference type="PRINTS" id="PR00458">
    <property type="entry name" value="PEROXIDASE"/>
</dbReference>
<dbReference type="Gene3D" id="1.10.520.10">
    <property type="match status" value="1"/>
</dbReference>
<feature type="signal peptide" evidence="14">
    <location>
        <begin position="1"/>
        <end position="21"/>
    </location>
</feature>
<evidence type="ECO:0000256" key="3">
    <source>
        <dbReference type="ARBA" id="ARBA00012313"/>
    </source>
</evidence>
<dbReference type="Proteomes" id="UP001454036">
    <property type="component" value="Unassembled WGS sequence"/>
</dbReference>
<dbReference type="AlphaFoldDB" id="A0AAV3NXD3"/>
<dbReference type="GO" id="GO:0046872">
    <property type="term" value="F:metal ion binding"/>
    <property type="evidence" value="ECO:0007669"/>
    <property type="project" value="UniProtKB-KW"/>
</dbReference>
<dbReference type="PANTHER" id="PTHR31235">
    <property type="entry name" value="PEROXIDASE 25-RELATED"/>
    <property type="match status" value="1"/>
</dbReference>
<evidence type="ECO:0000313" key="16">
    <source>
        <dbReference type="EMBL" id="GAA0144085.1"/>
    </source>
</evidence>
<comment type="caution">
    <text evidence="16">The sequence shown here is derived from an EMBL/GenBank/DDBJ whole genome shotgun (WGS) entry which is preliminary data.</text>
</comment>
<evidence type="ECO:0000256" key="8">
    <source>
        <dbReference type="ARBA" id="ARBA00023004"/>
    </source>
</evidence>
<feature type="binding site" evidence="10">
    <location>
        <position position="63"/>
    </location>
    <ligand>
        <name>Ca(2+)</name>
        <dbReference type="ChEBI" id="CHEBI:29108"/>
        <label>1</label>
    </ligand>
</feature>
<keyword evidence="17" id="KW-1185">Reference proteome</keyword>
<evidence type="ECO:0000256" key="11">
    <source>
        <dbReference type="PIRSR" id="PIRSR600823-4"/>
    </source>
</evidence>
<evidence type="ECO:0000256" key="1">
    <source>
        <dbReference type="ARBA" id="ARBA00000189"/>
    </source>
</evidence>
<comment type="similarity">
    <text evidence="13">Belongs to the peroxidase family.</text>
</comment>
<dbReference type="InterPro" id="IPR000823">
    <property type="entry name" value="Peroxidase_pln"/>
</dbReference>
<feature type="disulfide bond" evidence="12">
    <location>
        <begin position="31"/>
        <end position="109"/>
    </location>
</feature>
<evidence type="ECO:0000256" key="10">
    <source>
        <dbReference type="PIRSR" id="PIRSR600823-3"/>
    </source>
</evidence>
<evidence type="ECO:0000256" key="13">
    <source>
        <dbReference type="RuleBase" id="RU004241"/>
    </source>
</evidence>
<dbReference type="PROSITE" id="PS50873">
    <property type="entry name" value="PEROXIDASE_4"/>
    <property type="match status" value="1"/>
</dbReference>
<evidence type="ECO:0000256" key="7">
    <source>
        <dbReference type="ARBA" id="ARBA00023002"/>
    </source>
</evidence>
<organism evidence="16 17">
    <name type="scientific">Lithospermum erythrorhizon</name>
    <name type="common">Purple gromwell</name>
    <name type="synonym">Lithospermum officinale var. erythrorhizon</name>
    <dbReference type="NCBI Taxonomy" id="34254"/>
    <lineage>
        <taxon>Eukaryota</taxon>
        <taxon>Viridiplantae</taxon>
        <taxon>Streptophyta</taxon>
        <taxon>Embryophyta</taxon>
        <taxon>Tracheophyta</taxon>
        <taxon>Spermatophyta</taxon>
        <taxon>Magnoliopsida</taxon>
        <taxon>eudicotyledons</taxon>
        <taxon>Gunneridae</taxon>
        <taxon>Pentapetalae</taxon>
        <taxon>asterids</taxon>
        <taxon>lamiids</taxon>
        <taxon>Boraginales</taxon>
        <taxon>Boraginaceae</taxon>
        <taxon>Boraginoideae</taxon>
        <taxon>Lithospermeae</taxon>
        <taxon>Lithospermum</taxon>
    </lineage>
</organism>
<name>A0AAV3NXD3_LITER</name>
<feature type="binding site" evidence="10">
    <location>
        <position position="70"/>
    </location>
    <ligand>
        <name>Ca(2+)</name>
        <dbReference type="ChEBI" id="CHEBI:29108"/>
        <label>1</label>
    </ligand>
</feature>
<evidence type="ECO:0000256" key="14">
    <source>
        <dbReference type="SAM" id="SignalP"/>
    </source>
</evidence>
<keyword evidence="7" id="KW-0560">Oxidoreductase</keyword>
<keyword evidence="5" id="KW-0349">Heme</keyword>
<evidence type="ECO:0000256" key="12">
    <source>
        <dbReference type="PIRSR" id="PIRSR600823-5"/>
    </source>
</evidence>
<evidence type="ECO:0000256" key="4">
    <source>
        <dbReference type="ARBA" id="ARBA00022559"/>
    </source>
</evidence>
<feature type="binding site" evidence="10">
    <location>
        <position position="83"/>
    </location>
    <ligand>
        <name>Ca(2+)</name>
        <dbReference type="ChEBI" id="CHEBI:29108"/>
        <label>1</label>
    </ligand>
</feature>
<evidence type="ECO:0000259" key="15">
    <source>
        <dbReference type="PROSITE" id="PS50873"/>
    </source>
</evidence>
<reference evidence="16 17" key="1">
    <citation type="submission" date="2024-01" db="EMBL/GenBank/DDBJ databases">
        <title>The complete chloroplast genome sequence of Lithospermum erythrorhizon: insights into the phylogenetic relationship among Boraginaceae species and the maternal lineages of purple gromwells.</title>
        <authorList>
            <person name="Okada T."/>
            <person name="Watanabe K."/>
        </authorList>
    </citation>
    <scope>NUCLEOTIDE SEQUENCE [LARGE SCALE GENOMIC DNA]</scope>
</reference>
<feature type="active site" description="Proton acceptor" evidence="9">
    <location>
        <position position="62"/>
    </location>
</feature>
<dbReference type="InterPro" id="IPR010255">
    <property type="entry name" value="Haem_peroxidase_sf"/>
</dbReference>
<keyword evidence="4 16" id="KW-0575">Peroxidase</keyword>
<evidence type="ECO:0000313" key="17">
    <source>
        <dbReference type="Proteomes" id="UP001454036"/>
    </source>
</evidence>
<dbReference type="EC" id="1.11.1.7" evidence="3"/>
<dbReference type="PRINTS" id="PR00461">
    <property type="entry name" value="PLPEROXIDASE"/>
</dbReference>
<protein>
    <recommendedName>
        <fullName evidence="3">peroxidase</fullName>
        <ecNumber evidence="3">1.11.1.7</ecNumber>
    </recommendedName>
</protein>
<dbReference type="EMBL" id="BAABME010031047">
    <property type="protein sequence ID" value="GAA0144085.1"/>
    <property type="molecule type" value="Genomic_DNA"/>
</dbReference>
<feature type="chain" id="PRO_5043584846" description="peroxidase" evidence="14">
    <location>
        <begin position="22"/>
        <end position="164"/>
    </location>
</feature>
<proteinExistence type="inferred from homology"/>
<keyword evidence="12" id="KW-1015">Disulfide bond</keyword>